<dbReference type="Proteomes" id="UP001293718">
    <property type="component" value="Unassembled WGS sequence"/>
</dbReference>
<keyword evidence="1" id="KW-0472">Membrane</keyword>
<feature type="transmembrane region" description="Helical" evidence="1">
    <location>
        <begin position="219"/>
        <end position="238"/>
    </location>
</feature>
<keyword evidence="1" id="KW-1133">Transmembrane helix</keyword>
<name>A0ABU5I9A6_9BURK</name>
<feature type="transmembrane region" description="Helical" evidence="1">
    <location>
        <begin position="62"/>
        <end position="80"/>
    </location>
</feature>
<gene>
    <name evidence="2" type="ORF">SM757_03760</name>
</gene>
<keyword evidence="3" id="KW-1185">Reference proteome</keyword>
<evidence type="ECO:0008006" key="4">
    <source>
        <dbReference type="Google" id="ProtNLM"/>
    </source>
</evidence>
<reference evidence="2 3" key="1">
    <citation type="submission" date="2023-11" db="EMBL/GenBank/DDBJ databases">
        <title>Draft genome of Azohydromonas lata strain H1 (DSM1123), a polyhydroxyalkanoate producer.</title>
        <authorList>
            <person name="Traversa D."/>
            <person name="D'Addabbo P."/>
            <person name="Pazzani C."/>
            <person name="Manzari C."/>
            <person name="Chiara M."/>
            <person name="Scrascia M."/>
        </authorList>
    </citation>
    <scope>NUCLEOTIDE SEQUENCE [LARGE SCALE GENOMIC DNA]</scope>
    <source>
        <strain evidence="2 3">H1</strain>
    </source>
</reference>
<dbReference type="EMBL" id="JAXOJX010000003">
    <property type="protein sequence ID" value="MDZ5455683.1"/>
    <property type="molecule type" value="Genomic_DNA"/>
</dbReference>
<feature type="transmembrane region" description="Helical" evidence="1">
    <location>
        <begin position="127"/>
        <end position="148"/>
    </location>
</feature>
<organism evidence="2 3">
    <name type="scientific">Azohydromonas lata</name>
    <dbReference type="NCBI Taxonomy" id="45677"/>
    <lineage>
        <taxon>Bacteria</taxon>
        <taxon>Pseudomonadati</taxon>
        <taxon>Pseudomonadota</taxon>
        <taxon>Betaproteobacteria</taxon>
        <taxon>Burkholderiales</taxon>
        <taxon>Sphaerotilaceae</taxon>
        <taxon>Azohydromonas</taxon>
    </lineage>
</organism>
<accession>A0ABU5I9A6</accession>
<evidence type="ECO:0000256" key="1">
    <source>
        <dbReference type="SAM" id="Phobius"/>
    </source>
</evidence>
<feature type="transmembrane region" description="Helical" evidence="1">
    <location>
        <begin position="35"/>
        <end position="55"/>
    </location>
</feature>
<proteinExistence type="predicted"/>
<sequence>MHPALLVLLYTLPALAVATAGGAWAAWRPPSEALTAVIQHFAAGIVFAATALELLPKERTEAALPVVIGFTLGIALMLLVRRLAGAIEKREQARRFPAGMLAITALDLLIDGLVLGMAFAAGEKAGVLLAIALTLEVLFLALSVSAAMSRSGAGRAAALAAAPGLALILCLAAMLGRLFFGALPPFAFAVLLGIGIVALLYLVTEELLVEAHEVAETPWSTSAFFVGFLLFLVIEMAVEA</sequence>
<evidence type="ECO:0000313" key="3">
    <source>
        <dbReference type="Proteomes" id="UP001293718"/>
    </source>
</evidence>
<protein>
    <recommendedName>
        <fullName evidence="4">Transporter</fullName>
    </recommendedName>
</protein>
<feature type="transmembrane region" description="Helical" evidence="1">
    <location>
        <begin position="186"/>
        <end position="204"/>
    </location>
</feature>
<keyword evidence="1" id="KW-0812">Transmembrane</keyword>
<feature type="transmembrane region" description="Helical" evidence="1">
    <location>
        <begin position="154"/>
        <end position="174"/>
    </location>
</feature>
<dbReference type="RefSeq" id="WP_029001651.1">
    <property type="nucleotide sequence ID" value="NZ_JAXOJX010000003.1"/>
</dbReference>
<comment type="caution">
    <text evidence="2">The sequence shown here is derived from an EMBL/GenBank/DDBJ whole genome shotgun (WGS) entry which is preliminary data.</text>
</comment>
<evidence type="ECO:0000313" key="2">
    <source>
        <dbReference type="EMBL" id="MDZ5455683.1"/>
    </source>
</evidence>
<feature type="transmembrane region" description="Helical" evidence="1">
    <location>
        <begin position="100"/>
        <end position="120"/>
    </location>
</feature>